<evidence type="ECO:0000256" key="2">
    <source>
        <dbReference type="ARBA" id="ARBA00022801"/>
    </source>
</evidence>
<name>A0A0D9ZPQ5_9ORYZ</name>
<reference evidence="9" key="1">
    <citation type="submission" date="2015-04" db="UniProtKB">
        <authorList>
            <consortium name="EnsemblPlants"/>
        </authorList>
    </citation>
    <scope>IDENTIFICATION</scope>
</reference>
<dbReference type="GO" id="GO:0005524">
    <property type="term" value="F:ATP binding"/>
    <property type="evidence" value="ECO:0007669"/>
    <property type="project" value="UniProtKB-KW"/>
</dbReference>
<dbReference type="Pfam" id="PF13087">
    <property type="entry name" value="AAA_12"/>
    <property type="match status" value="5"/>
</dbReference>
<keyword evidence="2" id="KW-0378">Hydrolase</keyword>
<evidence type="ECO:0000256" key="4">
    <source>
        <dbReference type="ARBA" id="ARBA00022840"/>
    </source>
</evidence>
<evidence type="ECO:0000259" key="6">
    <source>
        <dbReference type="Pfam" id="PF13086"/>
    </source>
</evidence>
<dbReference type="FunFam" id="3.40.50.300:FF:006045">
    <property type="entry name" value="p-loop containing nucleoside triphosphate hydrolase superfamily protein"/>
    <property type="match status" value="1"/>
</dbReference>
<dbReference type="Pfam" id="PF20073">
    <property type="entry name" value="DUF6469"/>
    <property type="match status" value="3"/>
</dbReference>
<dbReference type="InterPro" id="IPR041677">
    <property type="entry name" value="DNA2/NAM7_AAA_11"/>
</dbReference>
<evidence type="ECO:0000256" key="1">
    <source>
        <dbReference type="ARBA" id="ARBA00022741"/>
    </source>
</evidence>
<dbReference type="PANTHER" id="PTHR10887">
    <property type="entry name" value="DNA2/NAM7 HELICASE FAMILY"/>
    <property type="match status" value="1"/>
</dbReference>
<keyword evidence="3" id="KW-0347">Helicase</keyword>
<dbReference type="Gramene" id="OGLUM04G22830.2">
    <property type="protein sequence ID" value="OGLUM04G22830.2"/>
    <property type="gene ID" value="OGLUM04G22830"/>
</dbReference>
<dbReference type="Pfam" id="PF13086">
    <property type="entry name" value="AAA_11"/>
    <property type="match status" value="5"/>
</dbReference>
<protein>
    <recommendedName>
        <fullName evidence="11">UvrD-like helicase ATP-binding domain-containing protein</fullName>
    </recommendedName>
</protein>
<dbReference type="InterPro" id="IPR047187">
    <property type="entry name" value="SF1_C_Upf1"/>
</dbReference>
<evidence type="ECO:0000256" key="5">
    <source>
        <dbReference type="SAM" id="MobiDB-lite"/>
    </source>
</evidence>
<proteinExistence type="predicted"/>
<feature type="domain" description="DUF6469" evidence="8">
    <location>
        <begin position="2556"/>
        <end position="2657"/>
    </location>
</feature>
<feature type="domain" description="DNA2/NAM7 helicase helicase" evidence="6">
    <location>
        <begin position="45"/>
        <end position="405"/>
    </location>
</feature>
<reference evidence="9" key="2">
    <citation type="submission" date="2018-05" db="EMBL/GenBank/DDBJ databases">
        <title>OgluRS3 (Oryza glumaepatula Reference Sequence Version 3).</title>
        <authorList>
            <person name="Zhang J."/>
            <person name="Kudrna D."/>
            <person name="Lee S."/>
            <person name="Talag J."/>
            <person name="Welchert J."/>
            <person name="Wing R.A."/>
        </authorList>
    </citation>
    <scope>NUCLEOTIDE SEQUENCE [LARGE SCALE GENOMIC DNA]</scope>
</reference>
<dbReference type="Proteomes" id="UP000026961">
    <property type="component" value="Chromosome 4"/>
</dbReference>
<feature type="region of interest" description="Disordered" evidence="5">
    <location>
        <begin position="1428"/>
        <end position="1516"/>
    </location>
</feature>
<dbReference type="GO" id="GO:0016787">
    <property type="term" value="F:hydrolase activity"/>
    <property type="evidence" value="ECO:0007669"/>
    <property type="project" value="UniProtKB-KW"/>
</dbReference>
<dbReference type="STRING" id="40148.A0A0D9ZPQ5"/>
<dbReference type="InterPro" id="IPR027417">
    <property type="entry name" value="P-loop_NTPase"/>
</dbReference>
<evidence type="ECO:0000259" key="8">
    <source>
        <dbReference type="Pfam" id="PF20073"/>
    </source>
</evidence>
<sequence length="3317" mass="370231">MAVAGVALVSERVSVLTTSLAGSSSFHRANGGTDEITSRLPAFGLNDSQAGAIQSCVSAVQGNGASTTSGRFSLIWGPPGTGKTKTISVLLLMLMTTATSQSRYRVLTCAPTNTAISQVASRLLALSKQHSAAAAGGLCHGDLLLFGNKDRMGIDGDLKEVFLDNRVKILKKCFSPESGWRHGLSSLQVFLSFPLALRCQYIQACIALKDGTALPESSFVRSRFHDICQKLSRCFQTILSHVPKSVILEKNYNNIILLTTMLENFRKLLSKNSAAGDEVLVGIFMKEKKPDGSDGGVVHSDLVRNLRQSMTQILGVISTLLRGLQLPATTSPFKIKKFCLRSASLIFCTVSGSAKLYEQKMDLLLIDEAAQLKECESLIPLQVSGLKHAVLIGDECQLPATVKSKAADGALLGRSLFERLTLLGHQKHLLNMQYRMHPSISIFPNFSFYDKKILDGPNVTHVRHERSFLQGAMFGPYSFINIENGREDPGRSKRNMAEVAAIKKILHNLCKACVGTGEGVSVGIICPYAAQVEAIQSGIDANALRPLDVRVNSVDGFQGSEEDIIILSTVRSNSTGSIGFLSNRRRANVALTRARHCLWILGDAATLLGSGSVWGELVRDAVDRRCFYDWDDGGAGLLGVARRGHEDELDDAVEFATAFDTFADEAGCRMKRIPSTFSDLKSYLESYTSPLLEEMRMEMSSSLEAISTLPSTKISWIEQKNNNTVYDIVFDADSQNSKACNQPESYVPSVGDIIILSDVKPEHISDITRNGRPYIIAFVTEGGDEDDDSPPAKYVIISSGKIDSEDGKCQDRKKIKLFAAYLLNIVTYIRIWRCLDYNTAVRRNQSLIQEMAHYPLVADIVQKQKKDHSIDSMEIWSKLSTMDLNNSQNDAILNCISSMHSNNSSSSFSLIWGPPGTGKTKTISVLLWLMREIDHGTLTCAPTNLAVKQVASRFLKVIKESSDRACLGDVLLCGNKQRMCVDGNLKEIYLHDRVRTLLGCFVPMTGWRHRLSSLSDLFENGYSQYQKYLEDQKEELRRCFKEVLFHVPKSIILEVNYNNIISLLELLEDFNKKFLHKNIEDEVKGIFLYNDDQSDSSVSSLTKFSKTAISLGKIRIRCLELLNMLLSSLKLPITSSKRTIREFCMESASIVFCTVSSSSKISNKKLQLLVVDEAAQLKECEGLIPLRLPTLNHAILIGDECQLPATVKSKVCEDASFGRSLFERLSSLGHEKHLLNMQYRMHPSISIFPNISFYDSKLLDAPNVNQKEHRKKYLPGLMFGPYSFFNIEDAHSKTKNKVTVGVICPYTAQVLAIQQKLGKMKFDPVIVKINSVDGFQGGEEDIIILSTVRSNSDGAVGFLSNRQRTNVSLTRARYCLWILGNATTLSRSGSIWADLVRDAKDRQCFFNANSDKDISRVLAKHKIETNKVKDRKSTPFKVQVPSRSGMNDESPSTSTGIGGFPGDTEENVEDITSHTLAAPVSDGDGETSCRRGNRQQAEPRNELRWPPHSLPGTGMSSRPATSFAAIHSITLHLFHKGGYAYLLAVVRANQPSGYSSQVKRIPDTFSSLESYLDSFTCPLIEEVHADVFSSLDGYAHANFIEVVRMEKLDNEKFIFGFEVSEPSKDEKSRETYDPTEGDIIVVSTQKPKHVSDLTQNKASYVLGSVLKCGDDEDFPTDCCIVQLSSSIPVEADPETKMPKGAIFAVFLINMKTYNRIWKCLRLGANDGNLANLQNKSSTNMVNLVWQYKPKVVEDNSSQVSQCLKHGSMDFLGLEKLNLNASQLNAVADCVSVMENKLSSLKLIWGPPGTGKTKTISTILWAMLIKGRKTLTCAPTNTAILEVASRIVRLVRGCSDGSACFLSDIVLFGNKKRMKIDDGHELSVIFLDSRAERLLPCFVPNTGWRHCLCSLIDLLENSVTKYKYYIEDVLEKRKDIEKETAEKDKGENVPWRMQFGNGSCEKKCGRPEDKEEASRLLPFKDYLKDGYNNLSQNLSYCIEILYNNHPRNSGTERSFQCMLEVLELIKILHGMINCYKGNADIWSDELLETMIEEDSDPVLWSEQLVYVQTSTCIKSKFRLARLLCVQELKYLVKNLELPNYYSIQPIKLYLLQRTKCILCTVSSSFRLYNVPMDVSPSGICGPFKQPEKANLLEMLIVDEAAQLKECETLIPLQLPGITQAVFIGDEYQLPALVKSKIADNACFGRSVFERLSLLGYSKHLLNVQYRMHPEISRFPVATFYDGKISDGSNVTNGGHETAEKNGRSLKNTIEVATVLRIVQRLFKEAVSTQSKLSVGVVSPYNAQVRAIQEKVGKSYNMYDGFSVKVKSVDGFQGAEEDIIIISTVRSNGAGSVGFLTNLQRTNVALTRAKHCLWIVGNGTTLSNSKSIWQKIIKDAQDRGCFFDANDDKDLSNAIIKAIIELDDAENLSKMDSMHISRPSNQGQTTVHEKSEACKIQFVWTLEISYGVGVKACLFSCHSGLPKEENHVKRIPETFTSSSNYFNPFTYPLLEETHADVFSSLDGYSHQNFISVTRMKELLHDDESTFFCFEVANPAKDEKSKETYAPCEGDIIVLTSRKPKQVSDLTRNMTSYILGSIVKGGEDDDDLPDNCFIARLLSSVLPVETDSSTNEPKEPLFAIILINMKTYDRIWDCLHKGNNHIVDTVWQYKSKEVDEAMSSSSQLSQRFAARSAVDLNLEKYMLNNSQLNAVADCVLVSEKISPPIKLIWGPPGTGHRTLTCAPTNTAVLEVASRIVKLVHESPASSGQYLSDIVLFGNKERMKIGEDHDLSVVFLSSRTERLSQCFESMKGWNHCLCSLIDFLEIPVTKKYKWYTVQMKMKGPNSVVLPLKEFVKDKCNELLEDFYYFMEILCTDFPRNSTMRQSFQYMNEVVEPLNILHALINVNDDNDDNLWFDDLLNGKGHGDSDPLKWPDLLASVHTDVCNKSKIRKARLLCVQILRYLKINLKLPDWDRLSLSDDDRKREIRVYLLQRTKCILCTVSSSYVLHNVSMDDRSECLKPLELLVVDEAAQLKECETLIPMQLPGIKQAVFIGDECQLPALVKSKISDNADFGRSVFERLSSLGYNKHLLNIQYRMRPEISKFPVASFYDGKISDGPNVVSKNYKRNILPGKMFGPYSFINVDGGHETTEKHGRSLKNTIEVAAVLWIVRRLFEESVFLGSKLTVGVVSPYNAQVKSVDGFQGAEEDVIIISTVRSNRAGSVGFLTNLQRTNVALTRAKHCLWIVGNGTTLSNNRSVWQKVVNDAKHRGCFFEASEDKHLSNAIVNAVIELDDAENLVKMDSLQITNPRFQRAGSRYRA</sequence>
<feature type="compositionally biased region" description="Polar residues" evidence="5">
    <location>
        <begin position="1441"/>
        <end position="1455"/>
    </location>
</feature>
<feature type="domain" description="DNA2/NAM7 helicase helicase" evidence="6">
    <location>
        <begin position="2978"/>
        <end position="3063"/>
    </location>
</feature>
<feature type="domain" description="DNA2/NAM7 helicase helicase" evidence="6">
    <location>
        <begin position="884"/>
        <end position="1210"/>
    </location>
</feature>
<dbReference type="InterPro" id="IPR045529">
    <property type="entry name" value="DUF6469"/>
</dbReference>
<dbReference type="GO" id="GO:0004386">
    <property type="term" value="F:helicase activity"/>
    <property type="evidence" value="ECO:0007669"/>
    <property type="project" value="UniProtKB-KW"/>
</dbReference>
<dbReference type="FunFam" id="3.40.50.300:FF:002771">
    <property type="entry name" value="p-loop containing nucleoside triphosphate hydrolase superfamily protein"/>
    <property type="match status" value="1"/>
</dbReference>
<dbReference type="SUPFAM" id="SSF52540">
    <property type="entry name" value="P-loop containing nucleoside triphosphate hydrolases"/>
    <property type="match status" value="4"/>
</dbReference>
<evidence type="ECO:0000256" key="3">
    <source>
        <dbReference type="ARBA" id="ARBA00022806"/>
    </source>
</evidence>
<accession>A0A0D9ZPQ5</accession>
<feature type="domain" description="DUF6469" evidence="8">
    <location>
        <begin position="1626"/>
        <end position="1725"/>
    </location>
</feature>
<dbReference type="GO" id="GO:0005694">
    <property type="term" value="C:chromosome"/>
    <property type="evidence" value="ECO:0007669"/>
    <property type="project" value="UniProtKB-ARBA"/>
</dbReference>
<feature type="domain" description="DNA2/NAM7 helicase-like C-terminal" evidence="7">
    <location>
        <begin position="2203"/>
        <end position="2251"/>
    </location>
</feature>
<keyword evidence="4" id="KW-0067">ATP-binding</keyword>
<evidence type="ECO:0000313" key="10">
    <source>
        <dbReference type="Proteomes" id="UP000026961"/>
    </source>
</evidence>
<dbReference type="InterPro" id="IPR045055">
    <property type="entry name" value="DNA2/NAM7-like"/>
</dbReference>
<evidence type="ECO:0008006" key="11">
    <source>
        <dbReference type="Google" id="ProtNLM"/>
    </source>
</evidence>
<dbReference type="FunFam" id="3.40.50.300:FF:000326">
    <property type="entry name" value="P-loop containing nucleoside triphosphate hydrolase"/>
    <property type="match status" value="3"/>
</dbReference>
<feature type="domain" description="DNA2/NAM7 helicase-like C-terminal" evidence="7">
    <location>
        <begin position="2252"/>
        <end position="2376"/>
    </location>
</feature>
<dbReference type="CDD" id="cd18808">
    <property type="entry name" value="SF1_C_Upf1"/>
    <property type="match status" value="4"/>
</dbReference>
<evidence type="ECO:0000259" key="7">
    <source>
        <dbReference type="Pfam" id="PF13087"/>
    </source>
</evidence>
<keyword evidence="1" id="KW-0547">Nucleotide-binding</keyword>
<dbReference type="EnsemblPlants" id="OGLUM04G22830.2">
    <property type="protein sequence ID" value="OGLUM04G22830.2"/>
    <property type="gene ID" value="OGLUM04G22830"/>
</dbReference>
<feature type="domain" description="DNA2/NAM7 helicase helicase" evidence="6">
    <location>
        <begin position="2150"/>
        <end position="2195"/>
    </location>
</feature>
<evidence type="ECO:0000313" key="9">
    <source>
        <dbReference type="EnsemblPlants" id="OGLUM04G22830.2"/>
    </source>
</evidence>
<keyword evidence="10" id="KW-1185">Reference proteome</keyword>
<dbReference type="eggNOG" id="KOG1801">
    <property type="taxonomic scope" value="Eukaryota"/>
</dbReference>
<feature type="domain" description="DUF6469" evidence="8">
    <location>
        <begin position="720"/>
        <end position="836"/>
    </location>
</feature>
<feature type="domain" description="DNA2/NAM7 helicase-like C-terminal" evidence="7">
    <location>
        <begin position="1294"/>
        <end position="1382"/>
    </location>
</feature>
<organism evidence="9">
    <name type="scientific">Oryza glumipatula</name>
    <dbReference type="NCBI Taxonomy" id="40148"/>
    <lineage>
        <taxon>Eukaryota</taxon>
        <taxon>Viridiplantae</taxon>
        <taxon>Streptophyta</taxon>
        <taxon>Embryophyta</taxon>
        <taxon>Tracheophyta</taxon>
        <taxon>Spermatophyta</taxon>
        <taxon>Magnoliopsida</taxon>
        <taxon>Liliopsida</taxon>
        <taxon>Poales</taxon>
        <taxon>Poaceae</taxon>
        <taxon>BOP clade</taxon>
        <taxon>Oryzoideae</taxon>
        <taxon>Oryzeae</taxon>
        <taxon>Oryzinae</taxon>
        <taxon>Oryza</taxon>
    </lineage>
</organism>
<feature type="domain" description="DNA2/NAM7 helicase-like C-terminal" evidence="7">
    <location>
        <begin position="412"/>
        <end position="604"/>
    </location>
</feature>
<feature type="domain" description="DNA2/NAM7 helicase helicase" evidence="6">
    <location>
        <begin position="1777"/>
        <end position="1877"/>
    </location>
</feature>
<dbReference type="InterPro" id="IPR041679">
    <property type="entry name" value="DNA2/NAM7-like_C"/>
</dbReference>
<dbReference type="Gene3D" id="3.40.50.300">
    <property type="entry name" value="P-loop containing nucleotide triphosphate hydrolases"/>
    <property type="match status" value="8"/>
</dbReference>
<feature type="domain" description="DNA2/NAM7 helicase-like C-terminal" evidence="7">
    <location>
        <begin position="3071"/>
        <end position="3194"/>
    </location>
</feature>
<dbReference type="PANTHER" id="PTHR10887:SF461">
    <property type="entry name" value="OS04G0582000 PROTEIN"/>
    <property type="match status" value="1"/>
</dbReference>